<dbReference type="Pfam" id="PF13193">
    <property type="entry name" value="AMP-binding_C"/>
    <property type="match status" value="1"/>
</dbReference>
<dbReference type="InterPro" id="IPR000873">
    <property type="entry name" value="AMP-dep_synth/lig_dom"/>
</dbReference>
<dbReference type="PROSITE" id="PS00455">
    <property type="entry name" value="AMP_BINDING"/>
    <property type="match status" value="1"/>
</dbReference>
<name>A0ABU7L4L9_9NOCA</name>
<gene>
    <name evidence="3" type="ORF">Q7514_02935</name>
</gene>
<sequence length="587" mass="63366">MSTETKAEAVDSVSIVSGPPLSDEPGLGALTLPGFLREVTELYGDREALVMHGDQCQRAALATDGVTRWTYSELWERAIDVARALRGLGLAKDGRVGVLMTNRPEWITAVFGASLAGGVAVTLSTFSTPSELEYMLETSGVEILLFERNVLKTDFAAALTDLEPQIGTAGGAEVHSAKFPFLRHVAMVGKKAEGESIESESIESESIETWDEFLTHGESQPRELVEASAAAVQPSDVAVLFFSSGSTSKPKGILSAHRGVSIQMWRFRRMYGFSPELNIRCWTANGYFWSGNFAMALGNTLASGGSLVLQPTFDPGEALELIEKERVNFPFAWPHQWAQLVGAPNWDKADLSSLRYVDFNTPVARHPTVTDEWYEPGHAYGNTETFTISTCYPANTPSAVAAGSSGKPLPGVTIRIVDALTGEVVPRGERGEICVKGPTLMLGYVGTPLSETVDDHGFFHTGDGGYVDDTGRLYWEGRLTDIIKTGGANVSPLEVDEALVAHPGVKVARTVGVPHNTLGEVVVACIVAHAGADLDVDGVRGYLRERLASYKVPREVLFFDNEEISLTGTAKIKSSDIKELAIKRLQT</sequence>
<proteinExistence type="predicted"/>
<reference evidence="3 4" key="1">
    <citation type="submission" date="2023-07" db="EMBL/GenBank/DDBJ databases">
        <authorList>
            <person name="Girao M."/>
            <person name="Carvalho M.F."/>
        </authorList>
    </citation>
    <scope>NUCLEOTIDE SEQUENCE [LARGE SCALE GENOMIC DNA]</scope>
    <source>
        <strain evidence="3 4">YIM65754</strain>
    </source>
</reference>
<dbReference type="Pfam" id="PF00501">
    <property type="entry name" value="AMP-binding"/>
    <property type="match status" value="1"/>
</dbReference>
<dbReference type="InterPro" id="IPR042099">
    <property type="entry name" value="ANL_N_sf"/>
</dbReference>
<feature type="domain" description="AMP-binding enzyme C-terminal" evidence="2">
    <location>
        <begin position="494"/>
        <end position="571"/>
    </location>
</feature>
<evidence type="ECO:0000313" key="4">
    <source>
        <dbReference type="Proteomes" id="UP001336020"/>
    </source>
</evidence>
<dbReference type="EMBL" id="JAUTXY010000001">
    <property type="protein sequence ID" value="MEE2056481.1"/>
    <property type="molecule type" value="Genomic_DNA"/>
</dbReference>
<comment type="caution">
    <text evidence="3">The sequence shown here is derived from an EMBL/GenBank/DDBJ whole genome shotgun (WGS) entry which is preliminary data.</text>
</comment>
<keyword evidence="4" id="KW-1185">Reference proteome</keyword>
<dbReference type="PANTHER" id="PTHR24096">
    <property type="entry name" value="LONG-CHAIN-FATTY-ACID--COA LIGASE"/>
    <property type="match status" value="1"/>
</dbReference>
<dbReference type="Gene3D" id="3.40.50.12780">
    <property type="entry name" value="N-terminal domain of ligase-like"/>
    <property type="match status" value="1"/>
</dbReference>
<evidence type="ECO:0000259" key="2">
    <source>
        <dbReference type="Pfam" id="PF13193"/>
    </source>
</evidence>
<evidence type="ECO:0000259" key="1">
    <source>
        <dbReference type="Pfam" id="PF00501"/>
    </source>
</evidence>
<dbReference type="InterPro" id="IPR025110">
    <property type="entry name" value="AMP-bd_C"/>
</dbReference>
<dbReference type="InterPro" id="IPR045851">
    <property type="entry name" value="AMP-bd_C_sf"/>
</dbReference>
<protein>
    <submittedName>
        <fullName evidence="3">Class I adenylate-forming enzyme family protein</fullName>
    </submittedName>
</protein>
<dbReference type="SUPFAM" id="SSF56801">
    <property type="entry name" value="Acetyl-CoA synthetase-like"/>
    <property type="match status" value="1"/>
</dbReference>
<feature type="domain" description="AMP-dependent synthetase/ligase" evidence="1">
    <location>
        <begin position="55"/>
        <end position="444"/>
    </location>
</feature>
<dbReference type="InterPro" id="IPR020845">
    <property type="entry name" value="AMP-binding_CS"/>
</dbReference>
<organism evidence="3 4">
    <name type="scientific">Rhodococcus artemisiae</name>
    <dbReference type="NCBI Taxonomy" id="714159"/>
    <lineage>
        <taxon>Bacteria</taxon>
        <taxon>Bacillati</taxon>
        <taxon>Actinomycetota</taxon>
        <taxon>Actinomycetes</taxon>
        <taxon>Mycobacteriales</taxon>
        <taxon>Nocardiaceae</taxon>
        <taxon>Rhodococcus</taxon>
    </lineage>
</organism>
<accession>A0ABU7L4L9</accession>
<dbReference type="Proteomes" id="UP001336020">
    <property type="component" value="Unassembled WGS sequence"/>
</dbReference>
<dbReference type="RefSeq" id="WP_330131743.1">
    <property type="nucleotide sequence ID" value="NZ_JAUTXY010000001.1"/>
</dbReference>
<dbReference type="Gene3D" id="3.30.300.30">
    <property type="match status" value="1"/>
</dbReference>
<evidence type="ECO:0000313" key="3">
    <source>
        <dbReference type="EMBL" id="MEE2056481.1"/>
    </source>
</evidence>